<sequence>MVMVLVVSDTACQFPGRRPAWLSRPSVVAPRTSTGRRFCRCQKKAFLPEKIISWTWLYRF</sequence>
<dbReference type="AlphaFoldDB" id="A0A6H5GYJ4"/>
<organism evidence="1 2">
    <name type="scientific">Nesidiocoris tenuis</name>
    <dbReference type="NCBI Taxonomy" id="355587"/>
    <lineage>
        <taxon>Eukaryota</taxon>
        <taxon>Metazoa</taxon>
        <taxon>Ecdysozoa</taxon>
        <taxon>Arthropoda</taxon>
        <taxon>Hexapoda</taxon>
        <taxon>Insecta</taxon>
        <taxon>Pterygota</taxon>
        <taxon>Neoptera</taxon>
        <taxon>Paraneoptera</taxon>
        <taxon>Hemiptera</taxon>
        <taxon>Heteroptera</taxon>
        <taxon>Panheteroptera</taxon>
        <taxon>Cimicomorpha</taxon>
        <taxon>Miridae</taxon>
        <taxon>Dicyphina</taxon>
        <taxon>Nesidiocoris</taxon>
    </lineage>
</organism>
<accession>A0A6H5GYJ4</accession>
<evidence type="ECO:0000313" key="1">
    <source>
        <dbReference type="EMBL" id="CAB0008401.1"/>
    </source>
</evidence>
<reference evidence="1 2" key="1">
    <citation type="submission" date="2020-02" db="EMBL/GenBank/DDBJ databases">
        <authorList>
            <person name="Ferguson B K."/>
        </authorList>
    </citation>
    <scope>NUCLEOTIDE SEQUENCE [LARGE SCALE GENOMIC DNA]</scope>
</reference>
<dbReference type="Proteomes" id="UP000479000">
    <property type="component" value="Unassembled WGS sequence"/>
</dbReference>
<evidence type="ECO:0000313" key="2">
    <source>
        <dbReference type="Proteomes" id="UP000479000"/>
    </source>
</evidence>
<keyword evidence="2" id="KW-1185">Reference proteome</keyword>
<gene>
    <name evidence="1" type="ORF">NTEN_LOCUS13647</name>
</gene>
<proteinExistence type="predicted"/>
<protein>
    <submittedName>
        <fullName evidence="1">Uncharacterized protein</fullName>
    </submittedName>
</protein>
<name>A0A6H5GYJ4_9HEMI</name>
<dbReference type="EMBL" id="CADCXU010020452">
    <property type="protein sequence ID" value="CAB0008401.1"/>
    <property type="molecule type" value="Genomic_DNA"/>
</dbReference>